<dbReference type="SUPFAM" id="SSF50118">
    <property type="entry name" value="Cell growth inhibitor/plasmid maintenance toxic component"/>
    <property type="match status" value="1"/>
</dbReference>
<dbReference type="EMBL" id="JADEWB010000344">
    <property type="protein sequence ID" value="MBE9239343.1"/>
    <property type="molecule type" value="Genomic_DNA"/>
</dbReference>
<dbReference type="InterPro" id="IPR003477">
    <property type="entry name" value="PemK-like"/>
</dbReference>
<sequence>MAEFIKGDVVIVPFPFSDLSQTKRRPALVIATLQGNDMILCQITSQSVSDRYAIGLDNSDFNLTG</sequence>
<organism evidence="3 4">
    <name type="scientific">Sphaerospermopsis aphanizomenoides LEGE 00250</name>
    <dbReference type="NCBI Taxonomy" id="2777972"/>
    <lineage>
        <taxon>Bacteria</taxon>
        <taxon>Bacillati</taxon>
        <taxon>Cyanobacteriota</taxon>
        <taxon>Cyanophyceae</taxon>
        <taxon>Nostocales</taxon>
        <taxon>Aphanizomenonaceae</taxon>
        <taxon>Sphaerospermopsis</taxon>
        <taxon>Sphaerospermopsis aphanizomenoides</taxon>
    </lineage>
</organism>
<dbReference type="RefSeq" id="WP_193944456.1">
    <property type="nucleotide sequence ID" value="NZ_JADEWB010000344.1"/>
</dbReference>
<proteinExistence type="inferred from homology"/>
<evidence type="ECO:0000313" key="4">
    <source>
        <dbReference type="Proteomes" id="UP000606776"/>
    </source>
</evidence>
<dbReference type="Pfam" id="PF02452">
    <property type="entry name" value="PemK_toxin"/>
    <property type="match status" value="1"/>
</dbReference>
<evidence type="ECO:0000256" key="2">
    <source>
        <dbReference type="ARBA" id="ARBA00022649"/>
    </source>
</evidence>
<protein>
    <submittedName>
        <fullName evidence="3">Type II toxin-antitoxin system PemK/MazF family toxin</fullName>
    </submittedName>
</protein>
<reference evidence="3 4" key="1">
    <citation type="submission" date="2020-10" db="EMBL/GenBank/DDBJ databases">
        <authorList>
            <person name="Castelo-Branco R."/>
            <person name="Eusebio N."/>
            <person name="Adriana R."/>
            <person name="Vieira A."/>
            <person name="Brugerolle De Fraissinette N."/>
            <person name="Rezende De Castro R."/>
            <person name="Schneider M.P."/>
            <person name="Vasconcelos V."/>
            <person name="Leao P.N."/>
        </authorList>
    </citation>
    <scope>NUCLEOTIDE SEQUENCE [LARGE SCALE GENOMIC DNA]</scope>
    <source>
        <strain evidence="3 4">LEGE 00250</strain>
    </source>
</reference>
<comment type="caution">
    <text evidence="3">The sequence shown here is derived from an EMBL/GenBank/DDBJ whole genome shotgun (WGS) entry which is preliminary data.</text>
</comment>
<name>A0ABR9VLF9_9CYAN</name>
<comment type="similarity">
    <text evidence="1">Belongs to the PemK/MazF family.</text>
</comment>
<accession>A0ABR9VLF9</accession>
<keyword evidence="4" id="KW-1185">Reference proteome</keyword>
<dbReference type="Gene3D" id="2.30.30.110">
    <property type="match status" value="1"/>
</dbReference>
<gene>
    <name evidence="3" type="ORF">IQ227_25900</name>
</gene>
<evidence type="ECO:0000313" key="3">
    <source>
        <dbReference type="EMBL" id="MBE9239343.1"/>
    </source>
</evidence>
<evidence type="ECO:0000256" key="1">
    <source>
        <dbReference type="ARBA" id="ARBA00007521"/>
    </source>
</evidence>
<dbReference type="InterPro" id="IPR011067">
    <property type="entry name" value="Plasmid_toxin/cell-grow_inhib"/>
</dbReference>
<dbReference type="Proteomes" id="UP000606776">
    <property type="component" value="Unassembled WGS sequence"/>
</dbReference>
<keyword evidence="2" id="KW-1277">Toxin-antitoxin system</keyword>